<evidence type="ECO:0000256" key="3">
    <source>
        <dbReference type="ARBA" id="ARBA00022471"/>
    </source>
</evidence>
<dbReference type="AlphaFoldDB" id="A0AAP0RNZ1"/>
<dbReference type="GO" id="GO:0060320">
    <property type="term" value="P:rejection of self pollen"/>
    <property type="evidence" value="ECO:0007669"/>
    <property type="project" value="UniProtKB-KW"/>
</dbReference>
<dbReference type="PANTHER" id="PTHR31232:SF154">
    <property type="entry name" value="S-PROTEIN HOMOLOG"/>
    <property type="match status" value="1"/>
</dbReference>
<feature type="signal peptide" evidence="6">
    <location>
        <begin position="1"/>
        <end position="22"/>
    </location>
</feature>
<evidence type="ECO:0000313" key="7">
    <source>
        <dbReference type="EMBL" id="KAK9281826.1"/>
    </source>
</evidence>
<evidence type="ECO:0000256" key="5">
    <source>
        <dbReference type="ARBA" id="ARBA00022729"/>
    </source>
</evidence>
<keyword evidence="4 6" id="KW-0964">Secreted</keyword>
<evidence type="ECO:0000256" key="2">
    <source>
        <dbReference type="ARBA" id="ARBA00005581"/>
    </source>
</evidence>
<reference evidence="7 8" key="1">
    <citation type="journal article" date="2024" name="Plant J.">
        <title>Genome sequences and population genomics reveal climatic adaptation and genomic divergence between two closely related sweetgum species.</title>
        <authorList>
            <person name="Xu W.Q."/>
            <person name="Ren C.Q."/>
            <person name="Zhang X.Y."/>
            <person name="Comes H.P."/>
            <person name="Liu X.H."/>
            <person name="Li Y.G."/>
            <person name="Kettle C.J."/>
            <person name="Jalonen R."/>
            <person name="Gaisberger H."/>
            <person name="Ma Y.Z."/>
            <person name="Qiu Y.X."/>
        </authorList>
    </citation>
    <scope>NUCLEOTIDE SEQUENCE [LARGE SCALE GENOMIC DNA]</scope>
    <source>
        <strain evidence="7">Hangzhou</strain>
    </source>
</reference>
<feature type="chain" id="PRO_5042672518" description="S-protein homolog" evidence="6">
    <location>
        <begin position="23"/>
        <end position="135"/>
    </location>
</feature>
<keyword evidence="5 6" id="KW-0732">Signal</keyword>
<keyword evidence="8" id="KW-1185">Reference proteome</keyword>
<dbReference type="PANTHER" id="PTHR31232">
    <property type="match status" value="1"/>
</dbReference>
<proteinExistence type="inferred from homology"/>
<keyword evidence="3 6" id="KW-0713">Self-incompatibility</keyword>
<gene>
    <name evidence="7" type="ORF">L1049_004732</name>
</gene>
<name>A0AAP0RNZ1_LIQFO</name>
<evidence type="ECO:0000313" key="8">
    <source>
        <dbReference type="Proteomes" id="UP001415857"/>
    </source>
</evidence>
<dbReference type="InterPro" id="IPR010264">
    <property type="entry name" value="Self-incomp_S1"/>
</dbReference>
<evidence type="ECO:0000256" key="4">
    <source>
        <dbReference type="ARBA" id="ARBA00022525"/>
    </source>
</evidence>
<protein>
    <recommendedName>
        <fullName evidence="6">S-protein homolog</fullName>
    </recommendedName>
</protein>
<comment type="caution">
    <text evidence="7">The sequence shown here is derived from an EMBL/GenBank/DDBJ whole genome shotgun (WGS) entry which is preliminary data.</text>
</comment>
<dbReference type="EMBL" id="JBBPBK010000007">
    <property type="protein sequence ID" value="KAK9281826.1"/>
    <property type="molecule type" value="Genomic_DNA"/>
</dbReference>
<accession>A0AAP0RNZ1</accession>
<dbReference type="Proteomes" id="UP001415857">
    <property type="component" value="Unassembled WGS sequence"/>
</dbReference>
<dbReference type="GO" id="GO:0005576">
    <property type="term" value="C:extracellular region"/>
    <property type="evidence" value="ECO:0007669"/>
    <property type="project" value="UniProtKB-SubCell"/>
</dbReference>
<organism evidence="7 8">
    <name type="scientific">Liquidambar formosana</name>
    <name type="common">Formosan gum</name>
    <dbReference type="NCBI Taxonomy" id="63359"/>
    <lineage>
        <taxon>Eukaryota</taxon>
        <taxon>Viridiplantae</taxon>
        <taxon>Streptophyta</taxon>
        <taxon>Embryophyta</taxon>
        <taxon>Tracheophyta</taxon>
        <taxon>Spermatophyta</taxon>
        <taxon>Magnoliopsida</taxon>
        <taxon>eudicotyledons</taxon>
        <taxon>Gunneridae</taxon>
        <taxon>Pentapetalae</taxon>
        <taxon>Saxifragales</taxon>
        <taxon>Altingiaceae</taxon>
        <taxon>Liquidambar</taxon>
    </lineage>
</organism>
<comment type="similarity">
    <text evidence="2 6">Belongs to the plant self-incompatibility (S1) protein family.</text>
</comment>
<evidence type="ECO:0000256" key="1">
    <source>
        <dbReference type="ARBA" id="ARBA00004613"/>
    </source>
</evidence>
<sequence>MSPWHCFVVALTLALSISQSSALFNRYHVYVVNGLANGTLTAHCQSKDDDLGFHYIPVNGNFMWSFRTNFLSTTLYFCHLWWAKLDAAFEVFNKDPKLRKFCGYTDCIWKAQVDGIYLSYNQKKRFEKWYNWTKV</sequence>
<evidence type="ECO:0000256" key="6">
    <source>
        <dbReference type="RuleBase" id="RU367044"/>
    </source>
</evidence>
<comment type="subcellular location">
    <subcellularLocation>
        <location evidence="1 6">Secreted</location>
    </subcellularLocation>
</comment>
<dbReference type="Pfam" id="PF05938">
    <property type="entry name" value="Self-incomp_S1"/>
    <property type="match status" value="1"/>
</dbReference>